<keyword evidence="4 5" id="KW-0173">Coenzyme A biosynthesis</keyword>
<sequence length="197" mass="21982">MKIVGLTGGIGSGKTTVAKMFSELGVPTYIADDEAKALINRSKVIKRKLINLFGDQAYLGNTYNKTFIAQAIFNDKSLLKAMNSIVHPKVASHFIKWKEKQQSDYVLKESAILFEHGGDKDCDFTILVTAPEAVRIQRVVDRDQRSKDQVQAIINNQLPDAVKIKKASFVIENTDMEATKNQVFKVHKKLVKASKVS</sequence>
<dbReference type="CDD" id="cd02022">
    <property type="entry name" value="DPCK"/>
    <property type="match status" value="1"/>
</dbReference>
<dbReference type="Proteomes" id="UP000198705">
    <property type="component" value="Unassembled WGS sequence"/>
</dbReference>
<keyword evidence="8" id="KW-1185">Reference proteome</keyword>
<comment type="subcellular location">
    <subcellularLocation>
        <location evidence="5">Cytoplasm</location>
    </subcellularLocation>
</comment>
<dbReference type="PANTHER" id="PTHR10695">
    <property type="entry name" value="DEPHOSPHO-COA KINASE-RELATED"/>
    <property type="match status" value="1"/>
</dbReference>
<evidence type="ECO:0000313" key="8">
    <source>
        <dbReference type="Proteomes" id="UP000198705"/>
    </source>
</evidence>
<evidence type="ECO:0000313" key="7">
    <source>
        <dbReference type="EMBL" id="SFN79545.1"/>
    </source>
</evidence>
<dbReference type="STRING" id="649333.SAMN04487989_10454"/>
<dbReference type="PANTHER" id="PTHR10695:SF46">
    <property type="entry name" value="BIFUNCTIONAL COENZYME A SYNTHASE-RELATED"/>
    <property type="match status" value="1"/>
</dbReference>
<dbReference type="InterPro" id="IPR001977">
    <property type="entry name" value="Depp_CoAkinase"/>
</dbReference>
<dbReference type="HAMAP" id="MF_00376">
    <property type="entry name" value="Dephospho_CoA_kinase"/>
    <property type="match status" value="1"/>
</dbReference>
<keyword evidence="5 7" id="KW-0418">Kinase</keyword>
<evidence type="ECO:0000256" key="4">
    <source>
        <dbReference type="ARBA" id="ARBA00022993"/>
    </source>
</evidence>
<dbReference type="GO" id="GO:0005737">
    <property type="term" value="C:cytoplasm"/>
    <property type="evidence" value="ECO:0007669"/>
    <property type="project" value="UniProtKB-SubCell"/>
</dbReference>
<dbReference type="RefSeq" id="WP_092208287.1">
    <property type="nucleotide sequence ID" value="NZ_FOVN01000004.1"/>
</dbReference>
<comment type="catalytic activity">
    <reaction evidence="5">
        <text>3'-dephospho-CoA + ATP = ADP + CoA + H(+)</text>
        <dbReference type="Rhea" id="RHEA:18245"/>
        <dbReference type="ChEBI" id="CHEBI:15378"/>
        <dbReference type="ChEBI" id="CHEBI:30616"/>
        <dbReference type="ChEBI" id="CHEBI:57287"/>
        <dbReference type="ChEBI" id="CHEBI:57328"/>
        <dbReference type="ChEBI" id="CHEBI:456216"/>
        <dbReference type="EC" id="2.7.1.24"/>
    </reaction>
</comment>
<dbReference type="NCBIfam" id="TIGR00152">
    <property type="entry name" value="dephospho-CoA kinase"/>
    <property type="match status" value="1"/>
</dbReference>
<evidence type="ECO:0000256" key="6">
    <source>
        <dbReference type="NCBIfam" id="TIGR00152"/>
    </source>
</evidence>
<keyword evidence="5" id="KW-0808">Transferase</keyword>
<dbReference type="EMBL" id="FOVN01000004">
    <property type="protein sequence ID" value="SFN79545.1"/>
    <property type="molecule type" value="Genomic_DNA"/>
</dbReference>
<dbReference type="PROSITE" id="PS51219">
    <property type="entry name" value="DPCK"/>
    <property type="match status" value="1"/>
</dbReference>
<evidence type="ECO:0000256" key="5">
    <source>
        <dbReference type="HAMAP-Rule" id="MF_00376"/>
    </source>
</evidence>
<dbReference type="EC" id="2.7.1.24" evidence="5 6"/>
<dbReference type="UniPathway" id="UPA00241">
    <property type="reaction ID" value="UER00356"/>
</dbReference>
<evidence type="ECO:0000256" key="3">
    <source>
        <dbReference type="ARBA" id="ARBA00022840"/>
    </source>
</evidence>
<keyword evidence="5" id="KW-0963">Cytoplasm</keyword>
<dbReference type="InterPro" id="IPR027417">
    <property type="entry name" value="P-loop_NTPase"/>
</dbReference>
<organism evidence="7 8">
    <name type="scientific">Bizionia echini</name>
    <dbReference type="NCBI Taxonomy" id="649333"/>
    <lineage>
        <taxon>Bacteria</taxon>
        <taxon>Pseudomonadati</taxon>
        <taxon>Bacteroidota</taxon>
        <taxon>Flavobacteriia</taxon>
        <taxon>Flavobacteriales</taxon>
        <taxon>Flavobacteriaceae</taxon>
        <taxon>Bizionia</taxon>
    </lineage>
</organism>
<dbReference type="OrthoDB" id="9812943at2"/>
<evidence type="ECO:0000256" key="1">
    <source>
        <dbReference type="ARBA" id="ARBA00009018"/>
    </source>
</evidence>
<protein>
    <recommendedName>
        <fullName evidence="5 6">Dephospho-CoA kinase</fullName>
        <ecNumber evidence="5 6">2.7.1.24</ecNumber>
    </recommendedName>
    <alternativeName>
        <fullName evidence="5">Dephosphocoenzyme A kinase</fullName>
    </alternativeName>
</protein>
<comment type="pathway">
    <text evidence="5">Cofactor biosynthesis; coenzyme A biosynthesis; CoA from (R)-pantothenate: step 5/5.</text>
</comment>
<dbReference type="Gene3D" id="3.40.50.300">
    <property type="entry name" value="P-loop containing nucleotide triphosphate hydrolases"/>
    <property type="match status" value="1"/>
</dbReference>
<reference evidence="8" key="1">
    <citation type="submission" date="2016-10" db="EMBL/GenBank/DDBJ databases">
        <authorList>
            <person name="Varghese N."/>
            <person name="Submissions S."/>
        </authorList>
    </citation>
    <scope>NUCLEOTIDE SEQUENCE [LARGE SCALE GENOMIC DNA]</scope>
    <source>
        <strain evidence="8">DSM 23925</strain>
    </source>
</reference>
<comment type="similarity">
    <text evidence="1 5">Belongs to the CoaE family.</text>
</comment>
<dbReference type="GO" id="GO:0004140">
    <property type="term" value="F:dephospho-CoA kinase activity"/>
    <property type="evidence" value="ECO:0007669"/>
    <property type="project" value="UniProtKB-UniRule"/>
</dbReference>
<keyword evidence="2 5" id="KW-0547">Nucleotide-binding</keyword>
<feature type="binding site" evidence="5">
    <location>
        <begin position="11"/>
        <end position="16"/>
    </location>
    <ligand>
        <name>ATP</name>
        <dbReference type="ChEBI" id="CHEBI:30616"/>
    </ligand>
</feature>
<comment type="function">
    <text evidence="5">Catalyzes the phosphorylation of the 3'-hydroxyl group of dephosphocoenzyme A to form coenzyme A.</text>
</comment>
<proteinExistence type="inferred from homology"/>
<evidence type="ECO:0000256" key="2">
    <source>
        <dbReference type="ARBA" id="ARBA00022741"/>
    </source>
</evidence>
<dbReference type="Pfam" id="PF01121">
    <property type="entry name" value="CoaE"/>
    <property type="match status" value="1"/>
</dbReference>
<accession>A0A1I5BXY5</accession>
<gene>
    <name evidence="5" type="primary">coaE</name>
    <name evidence="7" type="ORF">SAMN04487989_10454</name>
</gene>
<dbReference type="GO" id="GO:0005524">
    <property type="term" value="F:ATP binding"/>
    <property type="evidence" value="ECO:0007669"/>
    <property type="project" value="UniProtKB-UniRule"/>
</dbReference>
<keyword evidence="3 5" id="KW-0067">ATP-binding</keyword>
<dbReference type="GO" id="GO:0015937">
    <property type="term" value="P:coenzyme A biosynthetic process"/>
    <property type="evidence" value="ECO:0007669"/>
    <property type="project" value="UniProtKB-UniRule"/>
</dbReference>
<name>A0A1I5BXY5_9FLAO</name>
<dbReference type="SUPFAM" id="SSF52540">
    <property type="entry name" value="P-loop containing nucleoside triphosphate hydrolases"/>
    <property type="match status" value="1"/>
</dbReference>
<dbReference type="AlphaFoldDB" id="A0A1I5BXY5"/>